<dbReference type="InterPro" id="IPR015590">
    <property type="entry name" value="Aldehyde_DH_dom"/>
</dbReference>
<reference evidence="4 5" key="1">
    <citation type="submission" date="2020-07" db="EMBL/GenBank/DDBJ databases">
        <authorList>
            <person name="Zhuang K."/>
            <person name="Ran Y."/>
        </authorList>
    </citation>
    <scope>NUCLEOTIDE SEQUENCE [LARGE SCALE GENOMIC DNA]</scope>
    <source>
        <strain evidence="4 5">WCH-YHL-001</strain>
    </source>
</reference>
<dbReference type="Gene3D" id="3.40.605.10">
    <property type="entry name" value="Aldehyde Dehydrogenase, Chain A, domain 1"/>
    <property type="match status" value="1"/>
</dbReference>
<accession>A0A7D6VCF4</accession>
<evidence type="ECO:0000256" key="2">
    <source>
        <dbReference type="SAM" id="MobiDB-lite"/>
    </source>
</evidence>
<dbReference type="EMBL" id="CP059399">
    <property type="protein sequence ID" value="QLY31771.1"/>
    <property type="molecule type" value="Genomic_DNA"/>
</dbReference>
<dbReference type="KEGG" id="nhu:H0264_05515"/>
<evidence type="ECO:0000259" key="3">
    <source>
        <dbReference type="Pfam" id="PF00171"/>
    </source>
</evidence>
<dbReference type="Proteomes" id="UP000515512">
    <property type="component" value="Chromosome"/>
</dbReference>
<dbReference type="AlphaFoldDB" id="A0A7D6VCF4"/>
<name>A0A7D6VCF4_9NOCA</name>
<evidence type="ECO:0000313" key="5">
    <source>
        <dbReference type="Proteomes" id="UP000515512"/>
    </source>
</evidence>
<keyword evidence="5" id="KW-1185">Reference proteome</keyword>
<dbReference type="Pfam" id="PF00171">
    <property type="entry name" value="Aldedh"/>
    <property type="match status" value="1"/>
</dbReference>
<dbReference type="Gene3D" id="3.40.309.10">
    <property type="entry name" value="Aldehyde Dehydrogenase, Chain A, domain 2"/>
    <property type="match status" value="1"/>
</dbReference>
<dbReference type="InterPro" id="IPR016161">
    <property type="entry name" value="Ald_DH/histidinol_DH"/>
</dbReference>
<dbReference type="InterPro" id="IPR016162">
    <property type="entry name" value="Ald_DH_N"/>
</dbReference>
<proteinExistence type="predicted"/>
<gene>
    <name evidence="4" type="ORF">H0264_05515</name>
</gene>
<evidence type="ECO:0000313" key="4">
    <source>
        <dbReference type="EMBL" id="QLY31771.1"/>
    </source>
</evidence>
<protein>
    <submittedName>
        <fullName evidence="4">Aldehyde dehydrogenase family protein</fullName>
    </submittedName>
</protein>
<dbReference type="PANTHER" id="PTHR11699">
    <property type="entry name" value="ALDEHYDE DEHYDROGENASE-RELATED"/>
    <property type="match status" value="1"/>
</dbReference>
<keyword evidence="1" id="KW-0560">Oxidoreductase</keyword>
<organism evidence="4 5">
    <name type="scientific">Nocardia huaxiensis</name>
    <dbReference type="NCBI Taxonomy" id="2755382"/>
    <lineage>
        <taxon>Bacteria</taxon>
        <taxon>Bacillati</taxon>
        <taxon>Actinomycetota</taxon>
        <taxon>Actinomycetes</taxon>
        <taxon>Mycobacteriales</taxon>
        <taxon>Nocardiaceae</taxon>
        <taxon>Nocardia</taxon>
    </lineage>
</organism>
<dbReference type="InterPro" id="IPR016163">
    <property type="entry name" value="Ald_DH_C"/>
</dbReference>
<dbReference type="SUPFAM" id="SSF53720">
    <property type="entry name" value="ALDH-like"/>
    <property type="match status" value="1"/>
</dbReference>
<feature type="region of interest" description="Disordered" evidence="2">
    <location>
        <begin position="1"/>
        <end position="31"/>
    </location>
</feature>
<feature type="domain" description="Aldehyde dehydrogenase" evidence="3">
    <location>
        <begin position="26"/>
        <end position="443"/>
    </location>
</feature>
<evidence type="ECO:0000256" key="1">
    <source>
        <dbReference type="ARBA" id="ARBA00023002"/>
    </source>
</evidence>
<dbReference type="GO" id="GO:0016620">
    <property type="term" value="F:oxidoreductase activity, acting on the aldehyde or oxo group of donors, NAD or NADP as acceptor"/>
    <property type="evidence" value="ECO:0007669"/>
    <property type="project" value="InterPro"/>
</dbReference>
<sequence length="500" mass="53889">MAESAQPRATEPAQPAKGRTGSGKPKVLTSYDPRTGEVVGDYAVMGAGELTRTVRAGRAAEQWWAAIEFSGRKRWLLDWKRTIARGTRELVELVSSETGKPRLDAALEVTLAVEHLDWVARQAEKTLSRSVPGSRFARGQQGSVGYLPLGVVGVLGPWHNPVLAPMNSIAAAMAAGNAVVFKPSELTPGVGAWLADSWTRLVPNQPVLQVVTGDSSTAAHLCRARVDKISYVGSPAGAREVTALCAQTATPLTVEPGGRGAMVVQVDARLEHAAAAAVFGAMSHAGQHPSGVQVVYVADSIYEPFLELAADHARRLRPGADRRASYGPMTYDAHIDMVRRQVRDALTRGGRAVVGSLESIREPYIEPIVLTEVPEVSTAVTGDAAGPVLIVNRVASMDEAVERVNASEKPRPVAVFTRDVRSVADFAERLHTVLVTVNAVPVYGVHGPGRTRDPDALREFARPLTISEKVRHDPAITGTFDQHPYRLRMARALFRLRHRV</sequence>